<evidence type="ECO:0000313" key="4">
    <source>
        <dbReference type="EMBL" id="SFR32827.1"/>
    </source>
</evidence>
<dbReference type="PANTHER" id="PTHR34605:SF3">
    <property type="entry name" value="P CELL-TYPE AGGLUTINATION PROTEIN MAP4-LIKE-RELATED"/>
    <property type="match status" value="1"/>
</dbReference>
<evidence type="ECO:0000256" key="2">
    <source>
        <dbReference type="ARBA" id="ARBA00023172"/>
    </source>
</evidence>
<evidence type="ECO:0000256" key="1">
    <source>
        <dbReference type="ARBA" id="ARBA00023125"/>
    </source>
</evidence>
<dbReference type="InterPro" id="IPR013762">
    <property type="entry name" value="Integrase-like_cat_sf"/>
</dbReference>
<dbReference type="Gene3D" id="1.10.150.130">
    <property type="match status" value="1"/>
</dbReference>
<gene>
    <name evidence="4" type="ORF">SAMN04488002_0210</name>
</gene>
<feature type="domain" description="Tyr recombinase" evidence="3">
    <location>
        <begin position="132"/>
        <end position="316"/>
    </location>
</feature>
<dbReference type="SUPFAM" id="SSF47823">
    <property type="entry name" value="lambda integrase-like, N-terminal domain"/>
    <property type="match status" value="1"/>
</dbReference>
<dbReference type="SUPFAM" id="SSF56349">
    <property type="entry name" value="DNA breaking-rejoining enzymes"/>
    <property type="match status" value="1"/>
</dbReference>
<keyword evidence="1" id="KW-0238">DNA-binding</keyword>
<dbReference type="GO" id="GO:0006310">
    <property type="term" value="P:DNA recombination"/>
    <property type="evidence" value="ECO:0007669"/>
    <property type="project" value="UniProtKB-KW"/>
</dbReference>
<name>A0A1I6FSP8_9RHOB</name>
<dbReference type="EMBL" id="FOYO01000001">
    <property type="protein sequence ID" value="SFR32827.1"/>
    <property type="molecule type" value="Genomic_DNA"/>
</dbReference>
<dbReference type="Proteomes" id="UP000199658">
    <property type="component" value="Unassembled WGS sequence"/>
</dbReference>
<reference evidence="5" key="1">
    <citation type="submission" date="2016-10" db="EMBL/GenBank/DDBJ databases">
        <authorList>
            <person name="Varghese N."/>
            <person name="Submissions S."/>
        </authorList>
    </citation>
    <scope>NUCLEOTIDE SEQUENCE [LARGE SCALE GENOMIC DNA]</scope>
    <source>
        <strain evidence="5">DSM 26921</strain>
    </source>
</reference>
<dbReference type="GO" id="GO:0015074">
    <property type="term" value="P:DNA integration"/>
    <property type="evidence" value="ECO:0007669"/>
    <property type="project" value="InterPro"/>
</dbReference>
<dbReference type="InterPro" id="IPR010998">
    <property type="entry name" value="Integrase_recombinase_N"/>
</dbReference>
<keyword evidence="2" id="KW-0233">DNA recombination</keyword>
<dbReference type="PROSITE" id="PS51898">
    <property type="entry name" value="TYR_RECOMBINASE"/>
    <property type="match status" value="1"/>
</dbReference>
<dbReference type="InterPro" id="IPR002104">
    <property type="entry name" value="Integrase_catalytic"/>
</dbReference>
<dbReference type="STRING" id="670154.SAMN04488002_0210"/>
<protein>
    <submittedName>
        <fullName evidence="4">Site-specific recombinase XerD</fullName>
    </submittedName>
</protein>
<dbReference type="OrthoDB" id="7718754at2"/>
<dbReference type="Pfam" id="PF00589">
    <property type="entry name" value="Phage_integrase"/>
    <property type="match status" value="1"/>
</dbReference>
<dbReference type="PANTHER" id="PTHR34605">
    <property type="entry name" value="PHAGE_INTEGRASE DOMAIN-CONTAINING PROTEIN"/>
    <property type="match status" value="1"/>
</dbReference>
<evidence type="ECO:0000259" key="3">
    <source>
        <dbReference type="PROSITE" id="PS51898"/>
    </source>
</evidence>
<dbReference type="GO" id="GO:0003677">
    <property type="term" value="F:DNA binding"/>
    <property type="evidence" value="ECO:0007669"/>
    <property type="project" value="UniProtKB-KW"/>
</dbReference>
<dbReference type="Gene3D" id="1.10.443.10">
    <property type="entry name" value="Intergrase catalytic core"/>
    <property type="match status" value="1"/>
</dbReference>
<keyword evidence="5" id="KW-1185">Reference proteome</keyword>
<dbReference type="AlphaFoldDB" id="A0A1I6FSP8"/>
<sequence>MYSTYKRAEQSIRFQTDSNAPLEVTAETLKEYQRQYRAALAPGTLRHLDQSLKLFKRWCDENSLPNKPPVSPLQVAKYVEYLGGKVSLQTIKNRIWAIGELHKAQFLPTPSRHRLVVLTVRAMQKRYGSRIKQAPPLCKAEVIEVCNRLGKTPYDIRDRALLLMASDSWCRASELVAMRVSDIDEQSDGSGTVHLLNSKFDPYGRGEHAYLSKVGLRAIKHLIKTSGKGSEDYLFTSLRPVKPKSPIVPTTVSRIFKKVTGRPEISAHSTRIGGVHDALRLGCDLVQIMTSGRWASPEMPAIYGRKLLASKSAAADVCRAYEDLYRDNDF</sequence>
<dbReference type="InterPro" id="IPR052925">
    <property type="entry name" value="Phage_Integrase-like_Recomb"/>
</dbReference>
<evidence type="ECO:0000313" key="5">
    <source>
        <dbReference type="Proteomes" id="UP000199658"/>
    </source>
</evidence>
<organism evidence="4 5">
    <name type="scientific">Litoreibacter janthinus</name>
    <dbReference type="NCBI Taxonomy" id="670154"/>
    <lineage>
        <taxon>Bacteria</taxon>
        <taxon>Pseudomonadati</taxon>
        <taxon>Pseudomonadota</taxon>
        <taxon>Alphaproteobacteria</taxon>
        <taxon>Rhodobacterales</taxon>
        <taxon>Roseobacteraceae</taxon>
        <taxon>Litoreibacter</taxon>
    </lineage>
</organism>
<accession>A0A1I6FSP8</accession>
<dbReference type="RefSeq" id="WP_090211348.1">
    <property type="nucleotide sequence ID" value="NZ_FOYO01000001.1"/>
</dbReference>
<proteinExistence type="predicted"/>
<dbReference type="InterPro" id="IPR011010">
    <property type="entry name" value="DNA_brk_join_enz"/>
</dbReference>